<dbReference type="PANTHER" id="PTHR47326:SF1">
    <property type="entry name" value="HTH PSQ-TYPE DOMAIN-CONTAINING PROTEIN"/>
    <property type="match status" value="1"/>
</dbReference>
<evidence type="ECO:0000313" key="1">
    <source>
        <dbReference type="EMBL" id="KAJ4434494.1"/>
    </source>
</evidence>
<evidence type="ECO:0000313" key="2">
    <source>
        <dbReference type="Proteomes" id="UP001148838"/>
    </source>
</evidence>
<sequence length="422" mass="47862">MATILSVYDRTRIAARMEVWQSPIMVQRWWRMVKGRNATLDYKTIKRLHANLIRTGSVTQQKDAVFWPTKTVITEGGQVQHKKIIRAHAHSVGGVLGDGEHAGKGSIRHLRETVTPAGFCALSFVCWMPIWIQEEPNLVTSQDALVSYPHLVHPHGLLVSTLGLRFTVTGNHFLGGSMKVRCVASVSPILWQGDRESVVQRVSPLLEKNIREALLLVLVRNRLNATFPDRWIGRGGPVLWPPRSPDLSPLDFFLWGNVKRFMYETPIDTAEELVARVVEAAHVIRDNVGLFERCRYSIARRKVQDNREGLELNGLHQLLVYADDVNMLGENPQTIRENTGILLEASKEIGLESAVKNVKVGVYKAVVLPVLLYGCETWTLTLREEHRVRVFENKVLRKIFGAKRDEVTGDWRKLHNTEQAET</sequence>
<dbReference type="EMBL" id="JAJSOF020000025">
    <property type="protein sequence ID" value="KAJ4434494.1"/>
    <property type="molecule type" value="Genomic_DNA"/>
</dbReference>
<gene>
    <name evidence="1" type="ORF">ANN_23056</name>
</gene>
<accession>A0ABQ8SKW0</accession>
<keyword evidence="2" id="KW-1185">Reference proteome</keyword>
<comment type="caution">
    <text evidence="1">The sequence shown here is derived from an EMBL/GenBank/DDBJ whole genome shotgun (WGS) entry which is preliminary data.</text>
</comment>
<name>A0ABQ8SKW0_PERAM</name>
<proteinExistence type="predicted"/>
<dbReference type="InterPro" id="IPR036397">
    <property type="entry name" value="RNaseH_sf"/>
</dbReference>
<dbReference type="Proteomes" id="UP001148838">
    <property type="component" value="Unassembled WGS sequence"/>
</dbReference>
<reference evidence="1 2" key="1">
    <citation type="journal article" date="2022" name="Allergy">
        <title>Genome assembly and annotation of Periplaneta americana reveal a comprehensive cockroach allergen profile.</title>
        <authorList>
            <person name="Wang L."/>
            <person name="Xiong Q."/>
            <person name="Saelim N."/>
            <person name="Wang L."/>
            <person name="Nong W."/>
            <person name="Wan A.T."/>
            <person name="Shi M."/>
            <person name="Liu X."/>
            <person name="Cao Q."/>
            <person name="Hui J.H.L."/>
            <person name="Sookrung N."/>
            <person name="Leung T.F."/>
            <person name="Tungtrongchitr A."/>
            <person name="Tsui S.K.W."/>
        </authorList>
    </citation>
    <scope>NUCLEOTIDE SEQUENCE [LARGE SCALE GENOMIC DNA]</scope>
    <source>
        <strain evidence="1">PWHHKU_190912</strain>
    </source>
</reference>
<organism evidence="1 2">
    <name type="scientific">Periplaneta americana</name>
    <name type="common">American cockroach</name>
    <name type="synonym">Blatta americana</name>
    <dbReference type="NCBI Taxonomy" id="6978"/>
    <lineage>
        <taxon>Eukaryota</taxon>
        <taxon>Metazoa</taxon>
        <taxon>Ecdysozoa</taxon>
        <taxon>Arthropoda</taxon>
        <taxon>Hexapoda</taxon>
        <taxon>Insecta</taxon>
        <taxon>Pterygota</taxon>
        <taxon>Neoptera</taxon>
        <taxon>Polyneoptera</taxon>
        <taxon>Dictyoptera</taxon>
        <taxon>Blattodea</taxon>
        <taxon>Blattoidea</taxon>
        <taxon>Blattidae</taxon>
        <taxon>Blattinae</taxon>
        <taxon>Periplaneta</taxon>
    </lineage>
</organism>
<dbReference type="PANTHER" id="PTHR47326">
    <property type="entry name" value="TRANSPOSABLE ELEMENT TC3 TRANSPOSASE-LIKE PROTEIN"/>
    <property type="match status" value="1"/>
</dbReference>
<dbReference type="Gene3D" id="3.30.420.10">
    <property type="entry name" value="Ribonuclease H-like superfamily/Ribonuclease H"/>
    <property type="match status" value="1"/>
</dbReference>
<evidence type="ECO:0008006" key="3">
    <source>
        <dbReference type="Google" id="ProtNLM"/>
    </source>
</evidence>
<protein>
    <recommendedName>
        <fullName evidence="3">Reverse transcriptase domain-containing protein</fullName>
    </recommendedName>
</protein>